<evidence type="ECO:0000313" key="2">
    <source>
        <dbReference type="Proteomes" id="UP000479710"/>
    </source>
</evidence>
<gene>
    <name evidence="1" type="ORF">E2562_017455</name>
</gene>
<keyword evidence="2" id="KW-1185">Reference proteome</keyword>
<name>A0A6G1DXQ4_9ORYZ</name>
<dbReference type="Proteomes" id="UP000479710">
    <property type="component" value="Unassembled WGS sequence"/>
</dbReference>
<comment type="caution">
    <text evidence="1">The sequence shown here is derived from an EMBL/GenBank/DDBJ whole genome shotgun (WGS) entry which is preliminary data.</text>
</comment>
<protein>
    <submittedName>
        <fullName evidence="1">Uncharacterized protein</fullName>
    </submittedName>
</protein>
<proteinExistence type="predicted"/>
<reference evidence="1 2" key="1">
    <citation type="submission" date="2019-11" db="EMBL/GenBank/DDBJ databases">
        <title>Whole genome sequence of Oryza granulata.</title>
        <authorList>
            <person name="Li W."/>
        </authorList>
    </citation>
    <scope>NUCLEOTIDE SEQUENCE [LARGE SCALE GENOMIC DNA]</scope>
    <source>
        <strain evidence="2">cv. Menghai</strain>
        <tissue evidence="1">Leaf</tissue>
    </source>
</reference>
<evidence type="ECO:0000313" key="1">
    <source>
        <dbReference type="EMBL" id="KAF0917279.1"/>
    </source>
</evidence>
<sequence length="66" mass="7549">MWYRVHPEPRAPPRAASFVEKHCAPPCYLHLQVLPNSAAPPHRCKHHELRLIQLSVQCNGGNQRGF</sequence>
<accession>A0A6G1DXQ4</accession>
<organism evidence="1 2">
    <name type="scientific">Oryza meyeriana var. granulata</name>
    <dbReference type="NCBI Taxonomy" id="110450"/>
    <lineage>
        <taxon>Eukaryota</taxon>
        <taxon>Viridiplantae</taxon>
        <taxon>Streptophyta</taxon>
        <taxon>Embryophyta</taxon>
        <taxon>Tracheophyta</taxon>
        <taxon>Spermatophyta</taxon>
        <taxon>Magnoliopsida</taxon>
        <taxon>Liliopsida</taxon>
        <taxon>Poales</taxon>
        <taxon>Poaceae</taxon>
        <taxon>BOP clade</taxon>
        <taxon>Oryzoideae</taxon>
        <taxon>Oryzeae</taxon>
        <taxon>Oryzinae</taxon>
        <taxon>Oryza</taxon>
        <taxon>Oryza meyeriana</taxon>
    </lineage>
</organism>
<dbReference type="AlphaFoldDB" id="A0A6G1DXQ4"/>
<dbReference type="EMBL" id="SPHZ02000005">
    <property type="protein sequence ID" value="KAF0917279.1"/>
    <property type="molecule type" value="Genomic_DNA"/>
</dbReference>